<dbReference type="SMART" id="SM00332">
    <property type="entry name" value="PP2Cc"/>
    <property type="match status" value="1"/>
</dbReference>
<dbReference type="PANTHER" id="PTHR47992">
    <property type="entry name" value="PROTEIN PHOSPHATASE"/>
    <property type="match status" value="1"/>
</dbReference>
<evidence type="ECO:0000313" key="3">
    <source>
        <dbReference type="Proteomes" id="UP000034883"/>
    </source>
</evidence>
<dbReference type="NCBIfam" id="NF033484">
    <property type="entry name" value="Stp1_PP2C_phos"/>
    <property type="match status" value="1"/>
</dbReference>
<reference evidence="2 3" key="1">
    <citation type="submission" date="2015-03" db="EMBL/GenBank/DDBJ databases">
        <title>Genome assembly of Sandaracinus amylolyticus DSM 53668.</title>
        <authorList>
            <person name="Sharma G."/>
            <person name="Subramanian S."/>
        </authorList>
    </citation>
    <scope>NUCLEOTIDE SEQUENCE [LARGE SCALE GENOMIC DNA]</scope>
    <source>
        <strain evidence="2 3">DSM 53668</strain>
    </source>
</reference>
<keyword evidence="3" id="KW-1185">Reference proteome</keyword>
<dbReference type="GO" id="GO:0004722">
    <property type="term" value="F:protein serine/threonine phosphatase activity"/>
    <property type="evidence" value="ECO:0007669"/>
    <property type="project" value="InterPro"/>
</dbReference>
<feature type="domain" description="PPM-type phosphatase" evidence="1">
    <location>
        <begin position="8"/>
        <end position="255"/>
    </location>
</feature>
<dbReference type="SUPFAM" id="SSF81606">
    <property type="entry name" value="PP2C-like"/>
    <property type="match status" value="1"/>
</dbReference>
<dbReference type="Pfam" id="PF13672">
    <property type="entry name" value="PP2C_2"/>
    <property type="match status" value="1"/>
</dbReference>
<dbReference type="KEGG" id="samy:DB32_004115"/>
<dbReference type="InterPro" id="IPR001932">
    <property type="entry name" value="PPM-type_phosphatase-like_dom"/>
</dbReference>
<organism evidence="2 3">
    <name type="scientific">Sandaracinus amylolyticus</name>
    <dbReference type="NCBI Taxonomy" id="927083"/>
    <lineage>
        <taxon>Bacteria</taxon>
        <taxon>Pseudomonadati</taxon>
        <taxon>Myxococcota</taxon>
        <taxon>Polyangia</taxon>
        <taxon>Polyangiales</taxon>
        <taxon>Sandaracinaceae</taxon>
        <taxon>Sandaracinus</taxon>
    </lineage>
</organism>
<accession>A0A0F6YJ67</accession>
<proteinExistence type="predicted"/>
<sequence>MASSARVLVAGETNVGMKRTHNEDAYDLIDDERLYLVADGMGGHASGEVASKMAIETLREFFSATSQDPEATWPYKMDKARGYEENRLITGIKLANLRIHEAAQREPRLRGMGTTIVAILVIDDGVLIAHVGDSRVYRLRQGKLEQLTDDHSLLNDYIKMKRLTEEEIANFPHKNVIVRALGMKETVKVDTRLDPPQPGDVYLLCSDGLCGPVSDQEIGEIAQSSNDLKGVASKLIERANANGGPDNVTVVLAKWIGKG</sequence>
<dbReference type="SMART" id="SM00331">
    <property type="entry name" value="PP2C_SIG"/>
    <property type="match status" value="1"/>
</dbReference>
<protein>
    <submittedName>
        <fullName evidence="2">Serine/threonine phosphatase PrpC, regulation of stationary phase</fullName>
    </submittedName>
</protein>
<dbReference type="STRING" id="927083.DB32_004115"/>
<evidence type="ECO:0000259" key="1">
    <source>
        <dbReference type="PROSITE" id="PS51746"/>
    </source>
</evidence>
<dbReference type="AlphaFoldDB" id="A0A0F6YJ67"/>
<dbReference type="EMBL" id="CP011125">
    <property type="protein sequence ID" value="AKF06966.1"/>
    <property type="molecule type" value="Genomic_DNA"/>
</dbReference>
<dbReference type="Gene3D" id="3.60.40.10">
    <property type="entry name" value="PPM-type phosphatase domain"/>
    <property type="match status" value="1"/>
</dbReference>
<dbReference type="OrthoDB" id="5496340at2"/>
<dbReference type="InterPro" id="IPR015655">
    <property type="entry name" value="PP2C"/>
</dbReference>
<dbReference type="InterPro" id="IPR036457">
    <property type="entry name" value="PPM-type-like_dom_sf"/>
</dbReference>
<dbReference type="CDD" id="cd00143">
    <property type="entry name" value="PP2Cc"/>
    <property type="match status" value="1"/>
</dbReference>
<dbReference type="PROSITE" id="PS51746">
    <property type="entry name" value="PPM_2"/>
    <property type="match status" value="1"/>
</dbReference>
<dbReference type="Proteomes" id="UP000034883">
    <property type="component" value="Chromosome"/>
</dbReference>
<evidence type="ECO:0000313" key="2">
    <source>
        <dbReference type="EMBL" id="AKF06966.1"/>
    </source>
</evidence>
<gene>
    <name evidence="2" type="ORF">DB32_004115</name>
</gene>
<name>A0A0F6YJ67_9BACT</name>